<sequence length="205" mass="22443">MDNSDEPEDLLDGKIVFQKNKDRTFSKTKQLAHSHPPTAPLQTGRQVDGTRRGRMVLEGFVLFPFPLRYKPCGAWRRLPLVSKPRTCRGAAESRERRLTNEVLSISGDSAEMFGISSDWVRVLSRTQNLFGCVSVCACLGFPLFACGFGMKGPGGLVGEALADVSWPVGTRFSRIRLPSQAGFGATLPLSRSLSCLCSPSPFPSY</sequence>
<dbReference type="AlphaFoldDB" id="A0A9N7UXK7"/>
<dbReference type="Proteomes" id="UP001153269">
    <property type="component" value="Unassembled WGS sequence"/>
</dbReference>
<evidence type="ECO:0000313" key="3">
    <source>
        <dbReference type="Proteomes" id="UP001153269"/>
    </source>
</evidence>
<proteinExistence type="predicted"/>
<gene>
    <name evidence="2" type="ORF">PLEPLA_LOCUS29127</name>
</gene>
<keyword evidence="3" id="KW-1185">Reference proteome</keyword>
<reference evidence="2" key="1">
    <citation type="submission" date="2020-03" db="EMBL/GenBank/DDBJ databases">
        <authorList>
            <person name="Weist P."/>
        </authorList>
    </citation>
    <scope>NUCLEOTIDE SEQUENCE</scope>
</reference>
<organism evidence="2 3">
    <name type="scientific">Pleuronectes platessa</name>
    <name type="common">European plaice</name>
    <dbReference type="NCBI Taxonomy" id="8262"/>
    <lineage>
        <taxon>Eukaryota</taxon>
        <taxon>Metazoa</taxon>
        <taxon>Chordata</taxon>
        <taxon>Craniata</taxon>
        <taxon>Vertebrata</taxon>
        <taxon>Euteleostomi</taxon>
        <taxon>Actinopterygii</taxon>
        <taxon>Neopterygii</taxon>
        <taxon>Teleostei</taxon>
        <taxon>Neoteleostei</taxon>
        <taxon>Acanthomorphata</taxon>
        <taxon>Carangaria</taxon>
        <taxon>Pleuronectiformes</taxon>
        <taxon>Pleuronectoidei</taxon>
        <taxon>Pleuronectidae</taxon>
        <taxon>Pleuronectes</taxon>
    </lineage>
</organism>
<name>A0A9N7UXK7_PLEPL</name>
<comment type="caution">
    <text evidence="2">The sequence shown here is derived from an EMBL/GenBank/DDBJ whole genome shotgun (WGS) entry which is preliminary data.</text>
</comment>
<accession>A0A9N7UXK7</accession>
<protein>
    <submittedName>
        <fullName evidence="2">Uncharacterized protein</fullName>
    </submittedName>
</protein>
<evidence type="ECO:0000256" key="1">
    <source>
        <dbReference type="SAM" id="MobiDB-lite"/>
    </source>
</evidence>
<evidence type="ECO:0000313" key="2">
    <source>
        <dbReference type="EMBL" id="CAB1441351.1"/>
    </source>
</evidence>
<feature type="region of interest" description="Disordered" evidence="1">
    <location>
        <begin position="28"/>
        <end position="47"/>
    </location>
</feature>
<dbReference type="EMBL" id="CADEAL010002624">
    <property type="protein sequence ID" value="CAB1441351.1"/>
    <property type="molecule type" value="Genomic_DNA"/>
</dbReference>